<dbReference type="EnsemblPlants" id="KRH50423">
    <property type="protein sequence ID" value="KRH50423"/>
    <property type="gene ID" value="GLYMA_07G221400"/>
</dbReference>
<gene>
    <name evidence="2" type="ORF">GLYMA_07G221400</name>
</gene>
<organism evidence="3">
    <name type="scientific">Glycine max</name>
    <name type="common">Soybean</name>
    <name type="synonym">Glycine hispida</name>
    <dbReference type="NCBI Taxonomy" id="3847"/>
    <lineage>
        <taxon>Eukaryota</taxon>
        <taxon>Viridiplantae</taxon>
        <taxon>Streptophyta</taxon>
        <taxon>Embryophyta</taxon>
        <taxon>Tracheophyta</taxon>
        <taxon>Spermatophyta</taxon>
        <taxon>Magnoliopsida</taxon>
        <taxon>eudicotyledons</taxon>
        <taxon>Gunneridae</taxon>
        <taxon>Pentapetalae</taxon>
        <taxon>rosids</taxon>
        <taxon>fabids</taxon>
        <taxon>Fabales</taxon>
        <taxon>Fabaceae</taxon>
        <taxon>Papilionoideae</taxon>
        <taxon>50 kb inversion clade</taxon>
        <taxon>NPAAA clade</taxon>
        <taxon>indigoferoid/millettioid clade</taxon>
        <taxon>Phaseoleae</taxon>
        <taxon>Glycine</taxon>
        <taxon>Glycine subgen. Soja</taxon>
    </lineage>
</organism>
<name>K7L363_SOYBN</name>
<evidence type="ECO:0000313" key="2">
    <source>
        <dbReference type="EMBL" id="KRH50423.1"/>
    </source>
</evidence>
<dbReference type="Proteomes" id="UP000008827">
    <property type="component" value="Chromosome 7"/>
</dbReference>
<dbReference type="EMBL" id="CM000840">
    <property type="protein sequence ID" value="KRH50423.1"/>
    <property type="molecule type" value="Genomic_DNA"/>
</dbReference>
<reference evidence="3" key="2">
    <citation type="submission" date="2018-02" db="UniProtKB">
        <authorList>
            <consortium name="EnsemblPlants"/>
        </authorList>
    </citation>
    <scope>IDENTIFICATION</scope>
    <source>
        <strain evidence="3">Williams 82</strain>
    </source>
</reference>
<dbReference type="PaxDb" id="3847-GLYMA07G34701.1"/>
<dbReference type="InParanoid" id="K7L363"/>
<reference evidence="2 3" key="1">
    <citation type="journal article" date="2010" name="Nature">
        <title>Genome sequence of the palaeopolyploid soybean.</title>
        <authorList>
            <person name="Schmutz J."/>
            <person name="Cannon S.B."/>
            <person name="Schlueter J."/>
            <person name="Ma J."/>
            <person name="Mitros T."/>
            <person name="Nelson W."/>
            <person name="Hyten D.L."/>
            <person name="Song Q."/>
            <person name="Thelen J.J."/>
            <person name="Cheng J."/>
            <person name="Xu D."/>
            <person name="Hellsten U."/>
            <person name="May G.D."/>
            <person name="Yu Y."/>
            <person name="Sakurai T."/>
            <person name="Umezawa T."/>
            <person name="Bhattacharyya M.K."/>
            <person name="Sandhu D."/>
            <person name="Valliyodan B."/>
            <person name="Lindquist E."/>
            <person name="Peto M."/>
            <person name="Grant D."/>
            <person name="Shu S."/>
            <person name="Goodstein D."/>
            <person name="Barry K."/>
            <person name="Futrell-Griggs M."/>
            <person name="Abernathy B."/>
            <person name="Du J."/>
            <person name="Tian Z."/>
            <person name="Zhu L."/>
            <person name="Gill N."/>
            <person name="Joshi T."/>
            <person name="Libault M."/>
            <person name="Sethuraman A."/>
            <person name="Zhang X.-C."/>
            <person name="Shinozaki K."/>
            <person name="Nguyen H.T."/>
            <person name="Wing R.A."/>
            <person name="Cregan P."/>
            <person name="Specht J."/>
            <person name="Grimwood J."/>
            <person name="Rokhsar D."/>
            <person name="Stacey G."/>
            <person name="Shoemaker R.C."/>
            <person name="Jackson S.A."/>
        </authorList>
    </citation>
    <scope>NUCLEOTIDE SEQUENCE [LARGE SCALE GENOMIC DNA]</scope>
    <source>
        <strain evidence="3">cv. Williams 82</strain>
        <tissue evidence="2">Callus</tissue>
    </source>
</reference>
<evidence type="ECO:0000256" key="1">
    <source>
        <dbReference type="SAM" id="MobiDB-lite"/>
    </source>
</evidence>
<accession>K7L363</accession>
<evidence type="ECO:0000313" key="3">
    <source>
        <dbReference type="EnsemblPlants" id="KRH50423"/>
    </source>
</evidence>
<dbReference type="AlphaFoldDB" id="K7L363"/>
<proteinExistence type="predicted"/>
<dbReference type="HOGENOM" id="CLU_2745099_0_0_1"/>
<reference evidence="2" key="3">
    <citation type="submission" date="2018-07" db="EMBL/GenBank/DDBJ databases">
        <title>WGS assembly of Glycine max.</title>
        <authorList>
            <person name="Schmutz J."/>
            <person name="Cannon S."/>
            <person name="Schlueter J."/>
            <person name="Ma J."/>
            <person name="Mitros T."/>
            <person name="Nelson W."/>
            <person name="Hyten D."/>
            <person name="Song Q."/>
            <person name="Thelen J."/>
            <person name="Cheng J."/>
            <person name="Xu D."/>
            <person name="Hellsten U."/>
            <person name="May G."/>
            <person name="Yu Y."/>
            <person name="Sakurai T."/>
            <person name="Umezawa T."/>
            <person name="Bhattacharyya M."/>
            <person name="Sandhu D."/>
            <person name="Valliyodan B."/>
            <person name="Lindquist E."/>
            <person name="Peto M."/>
            <person name="Grant D."/>
            <person name="Shu S."/>
            <person name="Goodstein D."/>
            <person name="Barry K."/>
            <person name="Futrell-Griggs M."/>
            <person name="Abernathy B."/>
            <person name="Du J."/>
            <person name="Tian Z."/>
            <person name="Zhu L."/>
            <person name="Gill N."/>
            <person name="Joshi T."/>
            <person name="Libault M."/>
            <person name="Sethuraman A."/>
            <person name="Zhang X."/>
            <person name="Shinozaki K."/>
            <person name="Nguyen H."/>
            <person name="Wing R."/>
            <person name="Cregan P."/>
            <person name="Specht J."/>
            <person name="Grimwood J."/>
            <person name="Rokhsar D."/>
            <person name="Stacey G."/>
            <person name="Shoemaker R."/>
            <person name="Jackson S."/>
        </authorList>
    </citation>
    <scope>NUCLEOTIDE SEQUENCE</scope>
    <source>
        <tissue evidence="2">Callus</tissue>
    </source>
</reference>
<keyword evidence="4" id="KW-1185">Reference proteome</keyword>
<sequence>MQRFTLSLSLTVVHTRIVVQSVFSFSLTRWFTLSLSRLIGSINFNGAIQRKHQREKKGDRKKKKIGNKKLS</sequence>
<dbReference type="Gramene" id="KRH50423">
    <property type="protein sequence ID" value="KRH50423"/>
    <property type="gene ID" value="GLYMA_07G221400"/>
</dbReference>
<evidence type="ECO:0000313" key="4">
    <source>
        <dbReference type="Proteomes" id="UP000008827"/>
    </source>
</evidence>
<protein>
    <submittedName>
        <fullName evidence="2 3">Uncharacterized protein</fullName>
    </submittedName>
</protein>
<feature type="region of interest" description="Disordered" evidence="1">
    <location>
        <begin position="50"/>
        <end position="71"/>
    </location>
</feature>